<dbReference type="InterPro" id="IPR021109">
    <property type="entry name" value="Peptidase_aspartic_dom_sf"/>
</dbReference>
<organism evidence="2 3">
    <name type="scientific">Aliidiomarina sanyensis</name>
    <dbReference type="NCBI Taxonomy" id="1249555"/>
    <lineage>
        <taxon>Bacteria</taxon>
        <taxon>Pseudomonadati</taxon>
        <taxon>Pseudomonadota</taxon>
        <taxon>Gammaproteobacteria</taxon>
        <taxon>Alteromonadales</taxon>
        <taxon>Idiomarinaceae</taxon>
        <taxon>Aliidiomarina</taxon>
    </lineage>
</organism>
<keyword evidence="1" id="KW-1133">Transmembrane helix</keyword>
<dbReference type="EMBL" id="PIPM01000005">
    <property type="protein sequence ID" value="RUO33566.1"/>
    <property type="molecule type" value="Genomic_DNA"/>
</dbReference>
<dbReference type="CDD" id="cd05483">
    <property type="entry name" value="retropepsin_like_bacteria"/>
    <property type="match status" value="1"/>
</dbReference>
<sequence length="170" mass="18890">MPSDDSTRTIGKRFAFIAWIAIFGVLYLFFDSYLGRQQNPNQRVQSWTEGNTAVVELQQNRAGHYLANGTINGYDVSFLLDTGATQVAIPGRLENRLGVTRGQRVQVRTASGIATAYQTEIDVLTFGEIRLYNVAATIVPDYDSSHILLGMSALRALEFTQRDGVLTIRQ</sequence>
<feature type="transmembrane region" description="Helical" evidence="1">
    <location>
        <begin position="14"/>
        <end position="34"/>
    </location>
</feature>
<dbReference type="NCBIfam" id="TIGR02281">
    <property type="entry name" value="clan_AA_DTGA"/>
    <property type="match status" value="1"/>
</dbReference>
<reference evidence="2 3" key="1">
    <citation type="journal article" date="2011" name="Front. Microbiol.">
        <title>Genomic signatures of strain selection and enhancement in Bacillus atrophaeus var. globigii, a historical biowarfare simulant.</title>
        <authorList>
            <person name="Gibbons H.S."/>
            <person name="Broomall S.M."/>
            <person name="McNew L.A."/>
            <person name="Daligault H."/>
            <person name="Chapman C."/>
            <person name="Bruce D."/>
            <person name="Karavis M."/>
            <person name="Krepps M."/>
            <person name="McGregor P.A."/>
            <person name="Hong C."/>
            <person name="Park K.H."/>
            <person name="Akmal A."/>
            <person name="Feldman A."/>
            <person name="Lin J.S."/>
            <person name="Chang W.E."/>
            <person name="Higgs B.W."/>
            <person name="Demirev P."/>
            <person name="Lindquist J."/>
            <person name="Liem A."/>
            <person name="Fochler E."/>
            <person name="Read T.D."/>
            <person name="Tapia R."/>
            <person name="Johnson S."/>
            <person name="Bishop-Lilly K.A."/>
            <person name="Detter C."/>
            <person name="Han C."/>
            <person name="Sozhamannan S."/>
            <person name="Rosenzweig C.N."/>
            <person name="Skowronski E.W."/>
        </authorList>
    </citation>
    <scope>NUCLEOTIDE SEQUENCE [LARGE SCALE GENOMIC DNA]</scope>
    <source>
        <strain evidence="2 3">GYP-17</strain>
    </source>
</reference>
<name>A0A432WIB8_9GAMM</name>
<dbReference type="AlphaFoldDB" id="A0A432WIB8"/>
<keyword evidence="2" id="KW-0645">Protease</keyword>
<gene>
    <name evidence="2" type="ORF">CWE11_06580</name>
</gene>
<evidence type="ECO:0000313" key="3">
    <source>
        <dbReference type="Proteomes" id="UP000288405"/>
    </source>
</evidence>
<proteinExistence type="predicted"/>
<dbReference type="OrthoDB" id="185963at2"/>
<keyword evidence="2" id="KW-0378">Hydrolase</keyword>
<accession>A0A432WIB8</accession>
<evidence type="ECO:0000313" key="2">
    <source>
        <dbReference type="EMBL" id="RUO33566.1"/>
    </source>
</evidence>
<evidence type="ECO:0000256" key="1">
    <source>
        <dbReference type="SAM" id="Phobius"/>
    </source>
</evidence>
<comment type="caution">
    <text evidence="2">The sequence shown here is derived from an EMBL/GenBank/DDBJ whole genome shotgun (WGS) entry which is preliminary data.</text>
</comment>
<dbReference type="SUPFAM" id="SSF50630">
    <property type="entry name" value="Acid proteases"/>
    <property type="match status" value="1"/>
</dbReference>
<dbReference type="InterPro" id="IPR034122">
    <property type="entry name" value="Retropepsin-like_bacterial"/>
</dbReference>
<keyword evidence="3" id="KW-1185">Reference proteome</keyword>
<dbReference type="GO" id="GO:0006508">
    <property type="term" value="P:proteolysis"/>
    <property type="evidence" value="ECO:0007669"/>
    <property type="project" value="UniProtKB-KW"/>
</dbReference>
<keyword evidence="1" id="KW-0472">Membrane</keyword>
<dbReference type="InterPro" id="IPR011969">
    <property type="entry name" value="Clan_AA_Asp_peptidase_C"/>
</dbReference>
<dbReference type="Proteomes" id="UP000288405">
    <property type="component" value="Unassembled WGS sequence"/>
</dbReference>
<keyword evidence="1" id="KW-0812">Transmembrane</keyword>
<dbReference type="Pfam" id="PF13975">
    <property type="entry name" value="gag-asp_proteas"/>
    <property type="match status" value="1"/>
</dbReference>
<dbReference type="GO" id="GO:0008233">
    <property type="term" value="F:peptidase activity"/>
    <property type="evidence" value="ECO:0007669"/>
    <property type="project" value="UniProtKB-KW"/>
</dbReference>
<protein>
    <submittedName>
        <fullName evidence="2">TIGR02281 family clan AA aspartic protease</fullName>
    </submittedName>
</protein>
<dbReference type="Gene3D" id="2.40.70.10">
    <property type="entry name" value="Acid Proteases"/>
    <property type="match status" value="1"/>
</dbReference>